<protein>
    <submittedName>
        <fullName evidence="1">Uncharacterized protein</fullName>
    </submittedName>
</protein>
<dbReference type="RefSeq" id="WP_102330522.1">
    <property type="nucleotide sequence ID" value="NZ_CP058566.2"/>
</dbReference>
<evidence type="ECO:0000313" key="2">
    <source>
        <dbReference type="Proteomes" id="UP000235653"/>
    </source>
</evidence>
<keyword evidence="2" id="KW-1185">Reference proteome</keyword>
<dbReference type="OrthoDB" id="9889383at2"/>
<organism evidence="1 2">
    <name type="scientific">Dehalogenimonas etheniformans</name>
    <dbReference type="NCBI Taxonomy" id="1536648"/>
    <lineage>
        <taxon>Bacteria</taxon>
        <taxon>Bacillati</taxon>
        <taxon>Chloroflexota</taxon>
        <taxon>Dehalococcoidia</taxon>
        <taxon>Dehalococcoidales</taxon>
        <taxon>Dehalococcoidaceae</taxon>
        <taxon>Dehalogenimonas</taxon>
    </lineage>
</organism>
<name>A0A2P5P9Q2_9CHLR</name>
<dbReference type="AlphaFoldDB" id="A0A2P5P9Q2"/>
<proteinExistence type="predicted"/>
<sequence length="131" mass="14048">MNMDENGNLTARQRVEERLLRNKNTAFTWAAVLFWGAVSLVLDTIPSVNDSALDGGDIFALGAGAILLISSLAIFFGTGSRKGVMFRLILGFIFLCLGLGEFTDLNENIVVAGILAGIAMAIMLNVLKLRA</sequence>
<reference evidence="1 2" key="1">
    <citation type="journal article" date="2017" name="ISME J.">
        <title>Grape pomace compost harbors organohalide-respiring Dehalogenimonas species with novel reductive dehalogenase genes.</title>
        <authorList>
            <person name="Yang Y."/>
            <person name="Higgins S.A."/>
            <person name="Yan J."/>
            <person name="Simsir B."/>
            <person name="Chourey K."/>
            <person name="Iyer R."/>
            <person name="Hettich R.L."/>
            <person name="Baldwin B."/>
            <person name="Ogles D.M."/>
            <person name="Loffler F.E."/>
        </authorList>
    </citation>
    <scope>NUCLEOTIDE SEQUENCE [LARGE SCALE GENOMIC DNA]</scope>
    <source>
        <strain evidence="1 2">GP</strain>
    </source>
</reference>
<dbReference type="EMBL" id="JQAN02000006">
    <property type="protein sequence ID" value="PPD59038.1"/>
    <property type="molecule type" value="Genomic_DNA"/>
</dbReference>
<evidence type="ECO:0000313" key="1">
    <source>
        <dbReference type="EMBL" id="PPD59038.1"/>
    </source>
</evidence>
<accession>A0A2P5P9Q2</accession>
<comment type="caution">
    <text evidence="1">The sequence shown here is derived from an EMBL/GenBank/DDBJ whole genome shotgun (WGS) entry which is preliminary data.</text>
</comment>
<dbReference type="Proteomes" id="UP000235653">
    <property type="component" value="Unassembled WGS sequence"/>
</dbReference>
<gene>
    <name evidence="1" type="ORF">JP09_004060</name>
</gene>